<accession>A0ABM9GDZ4</accession>
<proteinExistence type="inferred from homology"/>
<keyword evidence="6 7" id="KW-0472">Membrane</keyword>
<feature type="transmembrane region" description="Helical" evidence="7">
    <location>
        <begin position="153"/>
        <end position="169"/>
    </location>
</feature>
<feature type="domain" description="EamA" evidence="8">
    <location>
        <begin position="7"/>
        <end position="139"/>
    </location>
</feature>
<feature type="transmembrane region" description="Helical" evidence="7">
    <location>
        <begin position="34"/>
        <end position="54"/>
    </location>
</feature>
<name>A0ABM9GDZ4_9BACL</name>
<evidence type="ECO:0000256" key="4">
    <source>
        <dbReference type="ARBA" id="ARBA00022692"/>
    </source>
</evidence>
<protein>
    <submittedName>
        <fullName evidence="9">DMT family transporter</fullName>
    </submittedName>
</protein>
<comment type="caution">
    <text evidence="9">The sequence shown here is derived from an EMBL/GenBank/DDBJ whole genome shotgun (WGS) entry which is preliminary data.</text>
</comment>
<evidence type="ECO:0000313" key="10">
    <source>
        <dbReference type="Proteomes" id="UP001154322"/>
    </source>
</evidence>
<gene>
    <name evidence="9" type="ORF">WJ0W_006873</name>
</gene>
<evidence type="ECO:0000259" key="8">
    <source>
        <dbReference type="Pfam" id="PF00892"/>
    </source>
</evidence>
<evidence type="ECO:0000313" key="9">
    <source>
        <dbReference type="EMBL" id="CAH8249689.1"/>
    </source>
</evidence>
<reference evidence="9" key="1">
    <citation type="submission" date="2022-06" db="EMBL/GenBank/DDBJ databases">
        <authorList>
            <person name="Dietemann V."/>
            <person name="Ory F."/>
            <person name="Dainat B."/>
            <person name="Oberhansli S."/>
        </authorList>
    </citation>
    <scope>NUCLEOTIDE SEQUENCE</scope>
    <source>
        <strain evidence="9">Ena-SAMPLE-TAB-26-04-2022-14:26:32:270-5432</strain>
    </source>
</reference>
<feature type="transmembrane region" description="Helical" evidence="7">
    <location>
        <begin position="66"/>
        <end position="84"/>
    </location>
</feature>
<dbReference type="Proteomes" id="UP001154322">
    <property type="component" value="Unassembled WGS sequence"/>
</dbReference>
<feature type="domain" description="EamA" evidence="8">
    <location>
        <begin position="150"/>
        <end position="286"/>
    </location>
</feature>
<dbReference type="Pfam" id="PF00892">
    <property type="entry name" value="EamA"/>
    <property type="match status" value="2"/>
</dbReference>
<evidence type="ECO:0000256" key="6">
    <source>
        <dbReference type="ARBA" id="ARBA00023136"/>
    </source>
</evidence>
<dbReference type="EMBL" id="CALYLO010000018">
    <property type="protein sequence ID" value="CAH8249689.1"/>
    <property type="molecule type" value="Genomic_DNA"/>
</dbReference>
<feature type="transmembrane region" description="Helical" evidence="7">
    <location>
        <begin position="96"/>
        <end position="115"/>
    </location>
</feature>
<comment type="subcellular location">
    <subcellularLocation>
        <location evidence="1">Cell membrane</location>
        <topology evidence="1">Multi-pass membrane protein</topology>
    </subcellularLocation>
</comment>
<sequence length="321" mass="34417">MKKYAIYVMLVGVMVAWGLNVTATKVLVTNFMPVTMTAFRIMTAALSVFLLLVPMRQLRLLRGKEWGYVLVASLFNVVGHHYFLSLGLANTSASNGGLILGLGPLLTTLMAILFLGTRMTWFNMTGIVLGLSGVAFIVTHGSSGMSGVSIGDVYVFLAILAQAISFILIKKMAATLDPRLMTGYMLFFGSFGLYALSRVLEPEGMASMVQTDIGLWAVFLGSAVIATAVGHMTYNYAIGQVGAAEASIFINLNPFFALIGSSLLLGEAVTLVQMSGFVLILIGVLFGSGALEEWLRQHRLRKGDNRGYHQAAETKGCSSGS</sequence>
<feature type="transmembrane region" description="Helical" evidence="7">
    <location>
        <begin position="181"/>
        <end position="201"/>
    </location>
</feature>
<evidence type="ECO:0000256" key="1">
    <source>
        <dbReference type="ARBA" id="ARBA00004651"/>
    </source>
</evidence>
<keyword evidence="5 7" id="KW-1133">Transmembrane helix</keyword>
<evidence type="ECO:0000256" key="3">
    <source>
        <dbReference type="ARBA" id="ARBA00022475"/>
    </source>
</evidence>
<dbReference type="PANTHER" id="PTHR32322">
    <property type="entry name" value="INNER MEMBRANE TRANSPORTER"/>
    <property type="match status" value="1"/>
</dbReference>
<evidence type="ECO:0000256" key="2">
    <source>
        <dbReference type="ARBA" id="ARBA00007362"/>
    </source>
</evidence>
<dbReference type="InterPro" id="IPR000620">
    <property type="entry name" value="EamA_dom"/>
</dbReference>
<comment type="similarity">
    <text evidence="2">Belongs to the EamA transporter family.</text>
</comment>
<feature type="transmembrane region" description="Helical" evidence="7">
    <location>
        <begin position="271"/>
        <end position="291"/>
    </location>
</feature>
<evidence type="ECO:0000256" key="5">
    <source>
        <dbReference type="ARBA" id="ARBA00022989"/>
    </source>
</evidence>
<feature type="transmembrane region" description="Helical" evidence="7">
    <location>
        <begin position="122"/>
        <end position="141"/>
    </location>
</feature>
<dbReference type="SUPFAM" id="SSF103481">
    <property type="entry name" value="Multidrug resistance efflux transporter EmrE"/>
    <property type="match status" value="2"/>
</dbReference>
<keyword evidence="10" id="KW-1185">Reference proteome</keyword>
<dbReference type="RefSeq" id="WP_213430011.1">
    <property type="nucleotide sequence ID" value="NZ_AP031286.1"/>
</dbReference>
<feature type="transmembrane region" description="Helical" evidence="7">
    <location>
        <begin position="7"/>
        <end position="28"/>
    </location>
</feature>
<feature type="transmembrane region" description="Helical" evidence="7">
    <location>
        <begin position="246"/>
        <end position="265"/>
    </location>
</feature>
<feature type="transmembrane region" description="Helical" evidence="7">
    <location>
        <begin position="213"/>
        <end position="234"/>
    </location>
</feature>
<organism evidence="9 10">
    <name type="scientific">Paenibacillus melissococcoides</name>
    <dbReference type="NCBI Taxonomy" id="2912268"/>
    <lineage>
        <taxon>Bacteria</taxon>
        <taxon>Bacillati</taxon>
        <taxon>Bacillota</taxon>
        <taxon>Bacilli</taxon>
        <taxon>Bacillales</taxon>
        <taxon>Paenibacillaceae</taxon>
        <taxon>Paenibacillus</taxon>
    </lineage>
</organism>
<dbReference type="InterPro" id="IPR050638">
    <property type="entry name" value="AA-Vitamin_Transporters"/>
</dbReference>
<dbReference type="InterPro" id="IPR037185">
    <property type="entry name" value="EmrE-like"/>
</dbReference>
<evidence type="ECO:0000256" key="7">
    <source>
        <dbReference type="SAM" id="Phobius"/>
    </source>
</evidence>
<keyword evidence="3" id="KW-1003">Cell membrane</keyword>
<dbReference type="PANTHER" id="PTHR32322:SF18">
    <property type="entry name" value="S-ADENOSYLMETHIONINE_S-ADENOSYLHOMOCYSTEINE TRANSPORTER"/>
    <property type="match status" value="1"/>
</dbReference>
<keyword evidence="4 7" id="KW-0812">Transmembrane</keyword>